<dbReference type="PANTHER" id="PTHR47797:SF3">
    <property type="entry name" value="CYTOCHROME B561 DOMAIN-CONTAINING PROTEIN"/>
    <property type="match status" value="1"/>
</dbReference>
<dbReference type="SUPFAM" id="SSF49344">
    <property type="entry name" value="CBD9-like"/>
    <property type="match status" value="1"/>
</dbReference>
<evidence type="ECO:0000256" key="4">
    <source>
        <dbReference type="ARBA" id="ARBA00022982"/>
    </source>
</evidence>
<gene>
    <name evidence="9" type="ORF">CROQUDRAFT_47839</name>
</gene>
<evidence type="ECO:0000256" key="6">
    <source>
        <dbReference type="ARBA" id="ARBA00023136"/>
    </source>
</evidence>
<evidence type="ECO:0000313" key="9">
    <source>
        <dbReference type="EMBL" id="KAG0144072.1"/>
    </source>
</evidence>
<protein>
    <recommendedName>
        <fullName evidence="8">Cytochrome b561 domain-containing protein</fullName>
    </recommendedName>
</protein>
<keyword evidence="6 7" id="KW-0472">Membrane</keyword>
<evidence type="ECO:0000256" key="1">
    <source>
        <dbReference type="ARBA" id="ARBA00004370"/>
    </source>
</evidence>
<proteinExistence type="predicted"/>
<feature type="transmembrane region" description="Helical" evidence="7">
    <location>
        <begin position="333"/>
        <end position="352"/>
    </location>
</feature>
<dbReference type="Gene3D" id="1.20.120.1770">
    <property type="match status" value="1"/>
</dbReference>
<evidence type="ECO:0000313" key="10">
    <source>
        <dbReference type="Proteomes" id="UP000886653"/>
    </source>
</evidence>
<keyword evidence="3 7" id="KW-0812">Transmembrane</keyword>
<dbReference type="EMBL" id="MU167303">
    <property type="protein sequence ID" value="KAG0144072.1"/>
    <property type="molecule type" value="Genomic_DNA"/>
</dbReference>
<dbReference type="Proteomes" id="UP000886653">
    <property type="component" value="Unassembled WGS sequence"/>
</dbReference>
<feature type="domain" description="Cytochrome b561" evidence="8">
    <location>
        <begin position="161"/>
        <end position="358"/>
    </location>
</feature>
<sequence length="394" mass="43771">MGTDVTTGASFQTHTFGTKVFTNATHAKFEIVLSMKLAELGWIAIGHGTRMSNSRMMIMWPAVDATENEKWILSYRSATGHIIPKSIQVPEIETPLEILQLTAFNHSNVAFSFTRPLLITASDRLQRKPGQAFVWAISSSRPSEDNPKGSLLYHDLGYGTVTLNLGQQILPDGTIKPETNSLQDLTHSYRHDGLITVHATVLSLAWIICAPAAILSARFMRSRSSEWIRVHLILHTLTVLLTLIGVICASVAVGAGSHFDSHQKKMGFMVVIAMLFQVVEGYAIHAYANKFRPCRPLQNWLHILFGCSLVLLSWFTVIFGIKEWEMQGRGTPIAVTVIMGLTIGIALFLYFLGLFRTWKGQENCESESCGIQSMVGISKPKTPERFDVSLDKVH</sequence>
<name>A0A9P6NEE1_9BASI</name>
<evidence type="ECO:0000256" key="2">
    <source>
        <dbReference type="ARBA" id="ARBA00022448"/>
    </source>
</evidence>
<evidence type="ECO:0000256" key="5">
    <source>
        <dbReference type="ARBA" id="ARBA00022989"/>
    </source>
</evidence>
<keyword evidence="2" id="KW-0813">Transport</keyword>
<dbReference type="CDD" id="cd08760">
    <property type="entry name" value="Cyt_b561_FRRS1_like"/>
    <property type="match status" value="1"/>
</dbReference>
<dbReference type="Pfam" id="PF16010">
    <property type="entry name" value="CDH-cyt"/>
    <property type="match status" value="1"/>
</dbReference>
<keyword evidence="10" id="KW-1185">Reference proteome</keyword>
<dbReference type="PANTHER" id="PTHR47797">
    <property type="entry name" value="DEHYDROGENASE, PUTATIVE (AFU_ORTHOLOGUE AFUA_8G05805)-RELATED"/>
    <property type="match status" value="1"/>
</dbReference>
<feature type="transmembrane region" description="Helical" evidence="7">
    <location>
        <begin position="195"/>
        <end position="220"/>
    </location>
</feature>
<feature type="transmembrane region" description="Helical" evidence="7">
    <location>
        <begin position="267"/>
        <end position="288"/>
    </location>
</feature>
<dbReference type="SMART" id="SM00665">
    <property type="entry name" value="B561"/>
    <property type="match status" value="1"/>
</dbReference>
<dbReference type="Gene3D" id="2.60.40.1210">
    <property type="entry name" value="Cellobiose dehydrogenase, cytochrome domain"/>
    <property type="match status" value="1"/>
</dbReference>
<dbReference type="AlphaFoldDB" id="A0A9P6NEE1"/>
<keyword evidence="5 7" id="KW-1133">Transmembrane helix</keyword>
<comment type="caution">
    <text evidence="9">The sequence shown here is derived from an EMBL/GenBank/DDBJ whole genome shotgun (WGS) entry which is preliminary data.</text>
</comment>
<dbReference type="InterPro" id="IPR015920">
    <property type="entry name" value="Cellobiose_DH-like_cyt"/>
</dbReference>
<dbReference type="GO" id="GO:0016020">
    <property type="term" value="C:membrane"/>
    <property type="evidence" value="ECO:0007669"/>
    <property type="project" value="UniProtKB-SubCell"/>
</dbReference>
<evidence type="ECO:0000256" key="7">
    <source>
        <dbReference type="SAM" id="Phobius"/>
    </source>
</evidence>
<evidence type="ECO:0000256" key="3">
    <source>
        <dbReference type="ARBA" id="ARBA00022692"/>
    </source>
</evidence>
<keyword evidence="4" id="KW-0249">Electron transport</keyword>
<dbReference type="OrthoDB" id="19261at2759"/>
<feature type="transmembrane region" description="Helical" evidence="7">
    <location>
        <begin position="300"/>
        <end position="321"/>
    </location>
</feature>
<reference evidence="9" key="1">
    <citation type="submission" date="2013-11" db="EMBL/GenBank/DDBJ databases">
        <title>Genome sequence of the fusiform rust pathogen reveals effectors for host alternation and coevolution with pine.</title>
        <authorList>
            <consortium name="DOE Joint Genome Institute"/>
            <person name="Smith K."/>
            <person name="Pendleton A."/>
            <person name="Kubisiak T."/>
            <person name="Anderson C."/>
            <person name="Salamov A."/>
            <person name="Aerts A."/>
            <person name="Riley R."/>
            <person name="Clum A."/>
            <person name="Lindquist E."/>
            <person name="Ence D."/>
            <person name="Campbell M."/>
            <person name="Kronenberg Z."/>
            <person name="Feau N."/>
            <person name="Dhillon B."/>
            <person name="Hamelin R."/>
            <person name="Burleigh J."/>
            <person name="Smith J."/>
            <person name="Yandell M."/>
            <person name="Nelson C."/>
            <person name="Grigoriev I."/>
            <person name="Davis J."/>
        </authorList>
    </citation>
    <scope>NUCLEOTIDE SEQUENCE</scope>
    <source>
        <strain evidence="9">G11</strain>
    </source>
</reference>
<dbReference type="InterPro" id="IPR006593">
    <property type="entry name" value="Cyt_b561/ferric_Rdtase_TM"/>
</dbReference>
<dbReference type="PROSITE" id="PS50939">
    <property type="entry name" value="CYTOCHROME_B561"/>
    <property type="match status" value="1"/>
</dbReference>
<feature type="transmembrane region" description="Helical" evidence="7">
    <location>
        <begin position="232"/>
        <end position="255"/>
    </location>
</feature>
<dbReference type="Pfam" id="PF03188">
    <property type="entry name" value="Cytochrom_B561"/>
    <property type="match status" value="1"/>
</dbReference>
<comment type="subcellular location">
    <subcellularLocation>
        <location evidence="1">Membrane</location>
    </subcellularLocation>
</comment>
<organism evidence="9 10">
    <name type="scientific">Cronartium quercuum f. sp. fusiforme G11</name>
    <dbReference type="NCBI Taxonomy" id="708437"/>
    <lineage>
        <taxon>Eukaryota</taxon>
        <taxon>Fungi</taxon>
        <taxon>Dikarya</taxon>
        <taxon>Basidiomycota</taxon>
        <taxon>Pucciniomycotina</taxon>
        <taxon>Pucciniomycetes</taxon>
        <taxon>Pucciniales</taxon>
        <taxon>Coleosporiaceae</taxon>
        <taxon>Cronartium</taxon>
    </lineage>
</organism>
<accession>A0A9P6NEE1</accession>
<evidence type="ECO:0000259" key="8">
    <source>
        <dbReference type="PROSITE" id="PS50939"/>
    </source>
</evidence>